<evidence type="ECO:0000259" key="4">
    <source>
        <dbReference type="Pfam" id="PF13947"/>
    </source>
</evidence>
<dbReference type="GO" id="GO:0016020">
    <property type="term" value="C:membrane"/>
    <property type="evidence" value="ECO:0007669"/>
    <property type="project" value="UniProtKB-SubCell"/>
</dbReference>
<evidence type="ECO:0000256" key="2">
    <source>
        <dbReference type="ARBA" id="ARBA00022729"/>
    </source>
</evidence>
<dbReference type="PANTHER" id="PTHR33491">
    <property type="entry name" value="OSJNBA0016N04.9 PROTEIN"/>
    <property type="match status" value="1"/>
</dbReference>
<dbReference type="Proteomes" id="UP001229421">
    <property type="component" value="Unassembled WGS sequence"/>
</dbReference>
<feature type="signal peptide" evidence="3">
    <location>
        <begin position="1"/>
        <end position="22"/>
    </location>
</feature>
<dbReference type="InterPro" id="IPR025287">
    <property type="entry name" value="WAK_GUB"/>
</dbReference>
<evidence type="ECO:0000313" key="5">
    <source>
        <dbReference type="EMBL" id="KAK1410809.1"/>
    </source>
</evidence>
<accession>A0AAD8NI91</accession>
<evidence type="ECO:0000313" key="6">
    <source>
        <dbReference type="Proteomes" id="UP001229421"/>
    </source>
</evidence>
<dbReference type="Gene3D" id="1.10.510.10">
    <property type="entry name" value="Transferase(Phosphotransferase) domain 1"/>
    <property type="match status" value="1"/>
</dbReference>
<gene>
    <name evidence="5" type="ORF">QVD17_37349</name>
</gene>
<sequence>MNHLLIFHILCLILSTTKPTEALSLAKKGCQERCGKVEIPFPFGIGEHCAFDKWYIVDCNSSIPYLSAFNNIQVLNVSLEKQTITVNVSTISDCQNQVLDSNQILLSKIYNTNSSVSPFLISNFHNIFVVMGCGNAAITNVEGGTITGCSTTCRNDTSIDLKNCYGVRCCQATLPSYLRRFNLNLTRLENHGGDGTCGSAFLVDKESFLNGNFSLEKDHYAVPLSLFWTVPTFTHPECTELKIRLHDGSTEGYRKCKCDISEEGNPYLPNGCKKLDKCKECERWGGVCSSFNMYTDATSQVILRPTCDYLDNVMHPPQKSKLGVVLEGREMSMFDPVVVNEDSKGVLLAIANLAMRCLNANGKYRPTMKEVAIELEGIRMSHVPSTVQTSDDLLMHRYNESTSITSSFKDTIN</sequence>
<comment type="caution">
    <text evidence="5">The sequence shown here is derived from an EMBL/GenBank/DDBJ whole genome shotgun (WGS) entry which is preliminary data.</text>
</comment>
<name>A0AAD8NI91_TARER</name>
<feature type="domain" description="Wall-associated receptor kinase galacturonan-binding" evidence="4">
    <location>
        <begin position="30"/>
        <end position="87"/>
    </location>
</feature>
<evidence type="ECO:0000256" key="3">
    <source>
        <dbReference type="SAM" id="SignalP"/>
    </source>
</evidence>
<dbReference type="GO" id="GO:0030247">
    <property type="term" value="F:polysaccharide binding"/>
    <property type="evidence" value="ECO:0007669"/>
    <property type="project" value="InterPro"/>
</dbReference>
<feature type="chain" id="PRO_5042293350" description="Wall-associated receptor kinase galacturonan-binding domain-containing protein" evidence="3">
    <location>
        <begin position="23"/>
        <end position="413"/>
    </location>
</feature>
<keyword evidence="2 3" id="KW-0732">Signal</keyword>
<organism evidence="5 6">
    <name type="scientific">Tagetes erecta</name>
    <name type="common">African marigold</name>
    <dbReference type="NCBI Taxonomy" id="13708"/>
    <lineage>
        <taxon>Eukaryota</taxon>
        <taxon>Viridiplantae</taxon>
        <taxon>Streptophyta</taxon>
        <taxon>Embryophyta</taxon>
        <taxon>Tracheophyta</taxon>
        <taxon>Spermatophyta</taxon>
        <taxon>Magnoliopsida</taxon>
        <taxon>eudicotyledons</taxon>
        <taxon>Gunneridae</taxon>
        <taxon>Pentapetalae</taxon>
        <taxon>asterids</taxon>
        <taxon>campanulids</taxon>
        <taxon>Asterales</taxon>
        <taxon>Asteraceae</taxon>
        <taxon>Asteroideae</taxon>
        <taxon>Heliantheae alliance</taxon>
        <taxon>Tageteae</taxon>
        <taxon>Tagetes</taxon>
    </lineage>
</organism>
<proteinExistence type="predicted"/>
<dbReference type="Pfam" id="PF13947">
    <property type="entry name" value="GUB_WAK_bind"/>
    <property type="match status" value="1"/>
</dbReference>
<dbReference type="EMBL" id="JAUHHV010000010">
    <property type="protein sequence ID" value="KAK1410809.1"/>
    <property type="molecule type" value="Genomic_DNA"/>
</dbReference>
<keyword evidence="6" id="KW-1185">Reference proteome</keyword>
<comment type="subcellular location">
    <subcellularLocation>
        <location evidence="1">Membrane</location>
        <topology evidence="1">Single-pass membrane protein</topology>
    </subcellularLocation>
</comment>
<protein>
    <recommendedName>
        <fullName evidence="4">Wall-associated receptor kinase galacturonan-binding domain-containing protein</fullName>
    </recommendedName>
</protein>
<dbReference type="AlphaFoldDB" id="A0AAD8NI91"/>
<reference evidence="5" key="1">
    <citation type="journal article" date="2023" name="bioRxiv">
        <title>Improved chromosome-level genome assembly for marigold (Tagetes erecta).</title>
        <authorList>
            <person name="Jiang F."/>
            <person name="Yuan L."/>
            <person name="Wang S."/>
            <person name="Wang H."/>
            <person name="Xu D."/>
            <person name="Wang A."/>
            <person name="Fan W."/>
        </authorList>
    </citation>
    <scope>NUCLEOTIDE SEQUENCE</scope>
    <source>
        <strain evidence="5">WSJ</strain>
        <tissue evidence="5">Leaf</tissue>
    </source>
</reference>
<evidence type="ECO:0000256" key="1">
    <source>
        <dbReference type="ARBA" id="ARBA00004167"/>
    </source>
</evidence>